<dbReference type="PANTHER" id="PTHR30250:SF11">
    <property type="entry name" value="O-ANTIGEN TRANSPORTER-RELATED"/>
    <property type="match status" value="1"/>
</dbReference>
<dbReference type="AlphaFoldDB" id="A0A7Y9DS01"/>
<dbReference type="PANTHER" id="PTHR30250">
    <property type="entry name" value="PST FAMILY PREDICTED COLANIC ACID TRANSPORTER"/>
    <property type="match status" value="1"/>
</dbReference>
<feature type="transmembrane region" description="Helical" evidence="6">
    <location>
        <begin position="350"/>
        <end position="370"/>
    </location>
</feature>
<evidence type="ECO:0000256" key="6">
    <source>
        <dbReference type="SAM" id="Phobius"/>
    </source>
</evidence>
<evidence type="ECO:0000313" key="7">
    <source>
        <dbReference type="EMBL" id="NYD34383.1"/>
    </source>
</evidence>
<feature type="transmembrane region" description="Helical" evidence="6">
    <location>
        <begin position="285"/>
        <end position="307"/>
    </location>
</feature>
<protein>
    <submittedName>
        <fullName evidence="7">O-antigen/teichoic acid export membrane protein</fullName>
    </submittedName>
</protein>
<gene>
    <name evidence="7" type="ORF">BJ983_000485</name>
</gene>
<dbReference type="Pfam" id="PF13440">
    <property type="entry name" value="Polysacc_synt_3"/>
    <property type="match status" value="1"/>
</dbReference>
<dbReference type="RefSeq" id="WP_179792341.1">
    <property type="nucleotide sequence ID" value="NZ_BAABHP010000030.1"/>
</dbReference>
<keyword evidence="3 6" id="KW-0812">Transmembrane</keyword>
<comment type="caution">
    <text evidence="7">The sequence shown here is derived from an EMBL/GenBank/DDBJ whole genome shotgun (WGS) entry which is preliminary data.</text>
</comment>
<feature type="transmembrane region" description="Helical" evidence="6">
    <location>
        <begin position="89"/>
        <end position="108"/>
    </location>
</feature>
<dbReference type="GO" id="GO:0005886">
    <property type="term" value="C:plasma membrane"/>
    <property type="evidence" value="ECO:0007669"/>
    <property type="project" value="UniProtKB-SubCell"/>
</dbReference>
<feature type="transmembrane region" description="Helical" evidence="6">
    <location>
        <begin position="376"/>
        <end position="397"/>
    </location>
</feature>
<evidence type="ECO:0000256" key="2">
    <source>
        <dbReference type="ARBA" id="ARBA00022475"/>
    </source>
</evidence>
<evidence type="ECO:0000256" key="1">
    <source>
        <dbReference type="ARBA" id="ARBA00004651"/>
    </source>
</evidence>
<reference evidence="7 8" key="1">
    <citation type="submission" date="2020-07" db="EMBL/GenBank/DDBJ databases">
        <title>Sequencing the genomes of 1000 actinobacteria strains.</title>
        <authorList>
            <person name="Klenk H.-P."/>
        </authorList>
    </citation>
    <scope>NUCLEOTIDE SEQUENCE [LARGE SCALE GENOMIC DNA]</scope>
    <source>
        <strain evidence="7 8">DSM 45772</strain>
    </source>
</reference>
<keyword evidence="5 6" id="KW-0472">Membrane</keyword>
<keyword evidence="4 6" id="KW-1133">Transmembrane helix</keyword>
<dbReference type="EMBL" id="JACCBN010000001">
    <property type="protein sequence ID" value="NYD34383.1"/>
    <property type="molecule type" value="Genomic_DNA"/>
</dbReference>
<feature type="transmembrane region" description="Helical" evidence="6">
    <location>
        <begin position="319"/>
        <end position="338"/>
    </location>
</feature>
<evidence type="ECO:0000313" key="8">
    <source>
        <dbReference type="Proteomes" id="UP000535890"/>
    </source>
</evidence>
<name>A0A7Y9DS01_9PSEU</name>
<keyword evidence="8" id="KW-1185">Reference proteome</keyword>
<feature type="transmembrane region" description="Helical" evidence="6">
    <location>
        <begin position="155"/>
        <end position="181"/>
    </location>
</feature>
<evidence type="ECO:0000256" key="4">
    <source>
        <dbReference type="ARBA" id="ARBA00022989"/>
    </source>
</evidence>
<feature type="transmembrane region" description="Helical" evidence="6">
    <location>
        <begin position="44"/>
        <end position="68"/>
    </location>
</feature>
<dbReference type="Proteomes" id="UP000535890">
    <property type="component" value="Unassembled WGS sequence"/>
</dbReference>
<evidence type="ECO:0000256" key="3">
    <source>
        <dbReference type="ARBA" id="ARBA00022692"/>
    </source>
</evidence>
<proteinExistence type="predicted"/>
<evidence type="ECO:0000256" key="5">
    <source>
        <dbReference type="ARBA" id="ARBA00023136"/>
    </source>
</evidence>
<sequence length="421" mass="42200">MKGGLGLFLGRVGGVAGALVLGQVVLGLTFVVGARSMPPTTLGLIATCAAIGQVAATVVDFGLINYLVRETASGRVTTAHARALTAAKRPWALAVLLVVGGGSSLLLAPDPVAGLLLTFVGAGVWEAQNANGLLRAQERFAQASTGQILGRVGGLVVVAVLAFVGAGTIALAAAIPASFVLEAILDRVFLGRGDGRRRGATAEIVAAHRESVGFGLATLAVSAQQLDTPLATAGGGAYEGGLYAAGGRLIGPLNFLANSIGLVAGPWLARAGTDPAALRVEERRVLRVSVALCVAPLLLAVVGPPLIPLLLGEQYASSGTVFAVLAVGAVIVTLNQPFAVILQNRGRPQVVAVGIAIGLGVGLVATFVFALFGGAVWAAVGYVVSQLVIFGILGLAARRARRDGVMAVSPPGASVEGSEAS</sequence>
<comment type="subcellular location">
    <subcellularLocation>
        <location evidence="1">Cell membrane</location>
        <topology evidence="1">Multi-pass membrane protein</topology>
    </subcellularLocation>
</comment>
<accession>A0A7Y9DS01</accession>
<feature type="transmembrane region" description="Helical" evidence="6">
    <location>
        <begin position="12"/>
        <end position="32"/>
    </location>
</feature>
<keyword evidence="2" id="KW-1003">Cell membrane</keyword>
<organism evidence="7 8">
    <name type="scientific">Actinomycetospora corticicola</name>
    <dbReference type="NCBI Taxonomy" id="663602"/>
    <lineage>
        <taxon>Bacteria</taxon>
        <taxon>Bacillati</taxon>
        <taxon>Actinomycetota</taxon>
        <taxon>Actinomycetes</taxon>
        <taxon>Pseudonocardiales</taxon>
        <taxon>Pseudonocardiaceae</taxon>
        <taxon>Actinomycetospora</taxon>
    </lineage>
</organism>
<dbReference type="InterPro" id="IPR050833">
    <property type="entry name" value="Poly_Biosynth_Transport"/>
</dbReference>